<dbReference type="InterPro" id="IPR003593">
    <property type="entry name" value="AAA+_ATPase"/>
</dbReference>
<dbReference type="PROSITE" id="PS50893">
    <property type="entry name" value="ABC_TRANSPORTER_2"/>
    <property type="match status" value="1"/>
</dbReference>
<dbReference type="InterPro" id="IPR003439">
    <property type="entry name" value="ABC_transporter-like_ATP-bd"/>
</dbReference>
<dbReference type="InterPro" id="IPR050093">
    <property type="entry name" value="ABC_SmlMolc_Importer"/>
</dbReference>
<dbReference type="EMBL" id="MPKA01000095">
    <property type="protein sequence ID" value="OLU44755.1"/>
    <property type="molecule type" value="Genomic_DNA"/>
</dbReference>
<dbReference type="RefSeq" id="WP_076342094.1">
    <property type="nucleotide sequence ID" value="NZ_CAMNTW010000031.1"/>
</dbReference>
<dbReference type="SUPFAM" id="SSF52540">
    <property type="entry name" value="P-loop containing nucleoside triphosphate hydrolases"/>
    <property type="match status" value="1"/>
</dbReference>
<protein>
    <recommendedName>
        <fullName evidence="4">ABC transporter domain-containing protein</fullName>
    </recommendedName>
</protein>
<proteinExistence type="predicted"/>
<dbReference type="Gene3D" id="3.40.50.300">
    <property type="entry name" value="P-loop containing nucleotide triphosphate hydrolases"/>
    <property type="match status" value="1"/>
</dbReference>
<evidence type="ECO:0000259" key="4">
    <source>
        <dbReference type="PROSITE" id="PS50893"/>
    </source>
</evidence>
<dbReference type="AlphaFoldDB" id="A0A1U7NKH8"/>
<name>A0A1U7NKH8_9FIRM</name>
<dbReference type="PROSITE" id="PS00211">
    <property type="entry name" value="ABC_TRANSPORTER_1"/>
    <property type="match status" value="1"/>
</dbReference>
<dbReference type="Proteomes" id="UP000186705">
    <property type="component" value="Unassembled WGS sequence"/>
</dbReference>
<feature type="domain" description="ABC transporter" evidence="4">
    <location>
        <begin position="2"/>
        <end position="222"/>
    </location>
</feature>
<dbReference type="InterPro" id="IPR027417">
    <property type="entry name" value="P-loop_NTPase"/>
</dbReference>
<comment type="caution">
    <text evidence="5">The sequence shown here is derived from an EMBL/GenBank/DDBJ whole genome shotgun (WGS) entry which is preliminary data.</text>
</comment>
<dbReference type="GO" id="GO:0016887">
    <property type="term" value="F:ATP hydrolysis activity"/>
    <property type="evidence" value="ECO:0007669"/>
    <property type="project" value="InterPro"/>
</dbReference>
<dbReference type="Pfam" id="PF00005">
    <property type="entry name" value="ABC_tran"/>
    <property type="match status" value="1"/>
</dbReference>
<evidence type="ECO:0000256" key="3">
    <source>
        <dbReference type="ARBA" id="ARBA00022840"/>
    </source>
</evidence>
<dbReference type="STRING" id="1862672.BO225_09920"/>
<reference evidence="5 6" key="1">
    <citation type="submission" date="2016-11" db="EMBL/GenBank/DDBJ databases">
        <title>Description of two novel members of the family Erysipelotrichaceae: Ileibacterium lipovorans gen. nov., sp. nov. and Dubosiella newyorkensis, gen. nov., sp. nov.</title>
        <authorList>
            <person name="Cox L.M."/>
            <person name="Sohn J."/>
            <person name="Tyrrell K.L."/>
            <person name="Citron D.M."/>
            <person name="Lawson P.A."/>
            <person name="Patel N.B."/>
            <person name="Iizumi T."/>
            <person name="Perez-Perez G.I."/>
            <person name="Goldstein E.J."/>
            <person name="Blaser M.J."/>
        </authorList>
    </citation>
    <scope>NUCLEOTIDE SEQUENCE [LARGE SCALE GENOMIC DNA]</scope>
    <source>
        <strain evidence="5 6">NYU-BL-A4</strain>
    </source>
</reference>
<evidence type="ECO:0000313" key="5">
    <source>
        <dbReference type="EMBL" id="OLU44755.1"/>
    </source>
</evidence>
<evidence type="ECO:0000313" key="6">
    <source>
        <dbReference type="Proteomes" id="UP000186705"/>
    </source>
</evidence>
<accession>A0A1U7NKH8</accession>
<keyword evidence="1" id="KW-0813">Transport</keyword>
<keyword evidence="2" id="KW-0547">Nucleotide-binding</keyword>
<organism evidence="5 6">
    <name type="scientific">Dubosiella newyorkensis</name>
    <dbReference type="NCBI Taxonomy" id="1862672"/>
    <lineage>
        <taxon>Bacteria</taxon>
        <taxon>Bacillati</taxon>
        <taxon>Bacillota</taxon>
        <taxon>Erysipelotrichia</taxon>
        <taxon>Erysipelotrichales</taxon>
        <taxon>Erysipelotrichaceae</taxon>
        <taxon>Dubosiella</taxon>
    </lineage>
</organism>
<dbReference type="GO" id="GO:0005524">
    <property type="term" value="F:ATP binding"/>
    <property type="evidence" value="ECO:0007669"/>
    <property type="project" value="UniProtKB-KW"/>
</dbReference>
<dbReference type="PANTHER" id="PTHR42781">
    <property type="entry name" value="SPERMIDINE/PUTRESCINE IMPORT ATP-BINDING PROTEIN POTA"/>
    <property type="match status" value="1"/>
</dbReference>
<dbReference type="InterPro" id="IPR017871">
    <property type="entry name" value="ABC_transporter-like_CS"/>
</dbReference>
<gene>
    <name evidence="5" type="ORF">BO225_09920</name>
</gene>
<dbReference type="PANTHER" id="PTHR42781:SF4">
    <property type="entry name" value="SPERMIDINE_PUTRESCINE IMPORT ATP-BINDING PROTEIN POTA"/>
    <property type="match status" value="1"/>
</dbReference>
<evidence type="ECO:0000256" key="1">
    <source>
        <dbReference type="ARBA" id="ARBA00022448"/>
    </source>
</evidence>
<dbReference type="SMART" id="SM00382">
    <property type="entry name" value="AAA"/>
    <property type="match status" value="1"/>
</dbReference>
<dbReference type="GeneID" id="78276252"/>
<keyword evidence="6" id="KW-1185">Reference proteome</keyword>
<sequence length="308" mass="34679">MIQITKITKKYDKKEVLHSISLDIPAGKRFVLFGPSGAGKSTLLKLIAGLESPTSGTIIKESNKIAMVFQNDLLFDHLTTFDNIAYGLDHRQYTKEEITKKVKMIAARTRTASYLDKKAAYLSGGERQRVALARALVSNPEILLLDEAFSHLNPALKKELLIDLIDFQKSRNMTLISVSHDFQEAQFLGEILAALDQGNLVQIDSPFDIFEHPQSIDVANSLDLIGINTIYINNKVYGIRPCDCSFQKREYWICYGTFTLEFEIPYEDSTLFVGKIANARFCVLESKKEALLKAPVYLDPSKIIAFED</sequence>
<dbReference type="OrthoDB" id="9801958at2"/>
<evidence type="ECO:0000256" key="2">
    <source>
        <dbReference type="ARBA" id="ARBA00022741"/>
    </source>
</evidence>
<keyword evidence="3" id="KW-0067">ATP-binding</keyword>